<keyword evidence="3" id="KW-0731">Sigma factor</keyword>
<evidence type="ECO:0000256" key="4">
    <source>
        <dbReference type="ARBA" id="ARBA00023163"/>
    </source>
</evidence>
<dbReference type="PANTHER" id="PTHR43133">
    <property type="entry name" value="RNA POLYMERASE ECF-TYPE SIGMA FACTO"/>
    <property type="match status" value="1"/>
</dbReference>
<dbReference type="Gene3D" id="1.10.1740.10">
    <property type="match status" value="1"/>
</dbReference>
<dbReference type="Proteomes" id="UP001149142">
    <property type="component" value="Unassembled WGS sequence"/>
</dbReference>
<sequence length="187" mass="21884">MTKIRPINQTDTLLIRLAKKANKKAQLSIYDKYSAKMLAVCRQYIKDLHFAEDVMITAFHKVFLNIESYQPYGSFEAWIRQIMVRECISYLRIQKNKFNVVEIEDNHFLHHEQQDFTNKDRIQLAIDNLPIGCKTVFNLYAIEGYKHQEIAEMLNISLGTSKSQLSHARKLLQSQLEKFNISNNGTE</sequence>
<dbReference type="Gene3D" id="1.10.10.10">
    <property type="entry name" value="Winged helix-like DNA-binding domain superfamily/Winged helix DNA-binding domain"/>
    <property type="match status" value="1"/>
</dbReference>
<evidence type="ECO:0000256" key="3">
    <source>
        <dbReference type="ARBA" id="ARBA00023082"/>
    </source>
</evidence>
<dbReference type="InterPro" id="IPR013324">
    <property type="entry name" value="RNA_pol_sigma_r3/r4-like"/>
</dbReference>
<name>A0ABT4RY83_9FLAO</name>
<dbReference type="Pfam" id="PF04542">
    <property type="entry name" value="Sigma70_r2"/>
    <property type="match status" value="1"/>
</dbReference>
<dbReference type="SUPFAM" id="SSF88659">
    <property type="entry name" value="Sigma3 and sigma4 domains of RNA polymerase sigma factors"/>
    <property type="match status" value="1"/>
</dbReference>
<keyword evidence="8" id="KW-1185">Reference proteome</keyword>
<dbReference type="InterPro" id="IPR014284">
    <property type="entry name" value="RNA_pol_sigma-70_dom"/>
</dbReference>
<accession>A0ABT4RY83</accession>
<gene>
    <name evidence="7" type="ORF">OOZ35_04585</name>
</gene>
<dbReference type="CDD" id="cd06171">
    <property type="entry name" value="Sigma70_r4"/>
    <property type="match status" value="1"/>
</dbReference>
<dbReference type="RefSeq" id="WP_270005175.1">
    <property type="nucleotide sequence ID" value="NZ_CAXQEU010000019.1"/>
</dbReference>
<dbReference type="InterPro" id="IPR013325">
    <property type="entry name" value="RNA_pol_sigma_r2"/>
</dbReference>
<evidence type="ECO:0000313" key="8">
    <source>
        <dbReference type="Proteomes" id="UP001149142"/>
    </source>
</evidence>
<dbReference type="EMBL" id="JAPFGC010000002">
    <property type="protein sequence ID" value="MDA0176767.1"/>
    <property type="molecule type" value="Genomic_DNA"/>
</dbReference>
<dbReference type="NCBIfam" id="TIGR02937">
    <property type="entry name" value="sigma70-ECF"/>
    <property type="match status" value="1"/>
</dbReference>
<dbReference type="InterPro" id="IPR013249">
    <property type="entry name" value="RNA_pol_sigma70_r4_t2"/>
</dbReference>
<keyword evidence="4" id="KW-0804">Transcription</keyword>
<dbReference type="Pfam" id="PF08281">
    <property type="entry name" value="Sigma70_r4_2"/>
    <property type="match status" value="1"/>
</dbReference>
<protein>
    <submittedName>
        <fullName evidence="7">RNA polymerase sigma factor</fullName>
    </submittedName>
</protein>
<comment type="caution">
    <text evidence="7">The sequence shown here is derived from an EMBL/GenBank/DDBJ whole genome shotgun (WGS) entry which is preliminary data.</text>
</comment>
<dbReference type="InterPro" id="IPR039425">
    <property type="entry name" value="RNA_pol_sigma-70-like"/>
</dbReference>
<dbReference type="InterPro" id="IPR036388">
    <property type="entry name" value="WH-like_DNA-bd_sf"/>
</dbReference>
<reference evidence="7" key="1">
    <citation type="submission" date="2022-11" db="EMBL/GenBank/DDBJ databases">
        <title>Refractory cell wall polysaccharides provide important carbon source for microbial heterotrophs in the hadal ocean.</title>
        <authorList>
            <person name="Zhu X."/>
        </authorList>
    </citation>
    <scope>NUCLEOTIDE SEQUENCE</scope>
    <source>
        <strain evidence="7">MTRN7</strain>
    </source>
</reference>
<dbReference type="PANTHER" id="PTHR43133:SF46">
    <property type="entry name" value="RNA POLYMERASE SIGMA-70 FACTOR ECF SUBFAMILY"/>
    <property type="match status" value="1"/>
</dbReference>
<evidence type="ECO:0000256" key="2">
    <source>
        <dbReference type="ARBA" id="ARBA00023015"/>
    </source>
</evidence>
<feature type="domain" description="RNA polymerase sigma factor 70 region 4 type 2" evidence="6">
    <location>
        <begin position="120"/>
        <end position="172"/>
    </location>
</feature>
<dbReference type="InterPro" id="IPR007627">
    <property type="entry name" value="RNA_pol_sigma70_r2"/>
</dbReference>
<comment type="similarity">
    <text evidence="1">Belongs to the sigma-70 factor family. ECF subfamily.</text>
</comment>
<evidence type="ECO:0000256" key="1">
    <source>
        <dbReference type="ARBA" id="ARBA00010641"/>
    </source>
</evidence>
<dbReference type="SUPFAM" id="SSF88946">
    <property type="entry name" value="Sigma2 domain of RNA polymerase sigma factors"/>
    <property type="match status" value="1"/>
</dbReference>
<evidence type="ECO:0000259" key="5">
    <source>
        <dbReference type="Pfam" id="PF04542"/>
    </source>
</evidence>
<keyword evidence="2" id="KW-0805">Transcription regulation</keyword>
<evidence type="ECO:0000313" key="7">
    <source>
        <dbReference type="EMBL" id="MDA0176767.1"/>
    </source>
</evidence>
<feature type="domain" description="RNA polymerase sigma-70 region 2" evidence="5">
    <location>
        <begin position="30"/>
        <end position="95"/>
    </location>
</feature>
<organism evidence="7 8">
    <name type="scientific">Mesoflavibacter profundi</name>
    <dbReference type="NCBI Taxonomy" id="2708110"/>
    <lineage>
        <taxon>Bacteria</taxon>
        <taxon>Pseudomonadati</taxon>
        <taxon>Bacteroidota</taxon>
        <taxon>Flavobacteriia</taxon>
        <taxon>Flavobacteriales</taxon>
        <taxon>Flavobacteriaceae</taxon>
        <taxon>Mesoflavibacter</taxon>
    </lineage>
</organism>
<evidence type="ECO:0000259" key="6">
    <source>
        <dbReference type="Pfam" id="PF08281"/>
    </source>
</evidence>
<proteinExistence type="inferred from homology"/>